<dbReference type="GO" id="GO:0030245">
    <property type="term" value="P:cellulose catabolic process"/>
    <property type="evidence" value="ECO:0007669"/>
    <property type="project" value="UniProtKB-KW"/>
</dbReference>
<evidence type="ECO:0000256" key="2">
    <source>
        <dbReference type="ARBA" id="ARBA00022801"/>
    </source>
</evidence>
<evidence type="ECO:0000256" key="4">
    <source>
        <dbReference type="ARBA" id="ARBA00023277"/>
    </source>
</evidence>
<dbReference type="Gene3D" id="3.20.20.80">
    <property type="entry name" value="Glycosidases"/>
    <property type="match status" value="1"/>
</dbReference>
<dbReference type="OrthoDB" id="9800955at2"/>
<dbReference type="InterPro" id="IPR050386">
    <property type="entry name" value="Glycosyl_hydrolase_5"/>
</dbReference>
<sequence>MHRFLTLILITLLTPLTLMAQDLNGFRRGINLSHWHAQVFDPRGYTNDYFFSKITQQDIDLISRLGFDHVRVSVEPDGLFNNEQPGQLNKSRLYALDVGLRMILKSRLNVILDIHPGEEFKQRLIEDPEARAAFIKNWSALAAHHANHPPQRLWFELLNEPLDYPDDLWQTFQTDIARAVRAAAPNHTIIAAADRWSGIDELLKLKPLEMDNVVYNFHCYDPFIFTHQGANWAGPVPQQVSMVPYPSTPDNVRILIDNTTDVDVIQWLTDYGNQQWNAQRINQRIDQAGDWARQHNVPIMCNEFGVYIPHARAEDRITWSRHMRQALERNGIVWTMWDYKGGFGIADDNLNPNYALAQALGLRPRR</sequence>
<evidence type="ECO:0000259" key="8">
    <source>
        <dbReference type="Pfam" id="PF00150"/>
    </source>
</evidence>
<dbReference type="EMBL" id="CP036280">
    <property type="protein sequence ID" value="QDU71701.1"/>
    <property type="molecule type" value="Genomic_DNA"/>
</dbReference>
<evidence type="ECO:0000256" key="5">
    <source>
        <dbReference type="ARBA" id="ARBA00023295"/>
    </source>
</evidence>
<dbReference type="InterPro" id="IPR018087">
    <property type="entry name" value="Glyco_hydro_5_CS"/>
</dbReference>
<dbReference type="GO" id="GO:0008422">
    <property type="term" value="F:beta-glucosidase activity"/>
    <property type="evidence" value="ECO:0007669"/>
    <property type="project" value="TreeGrafter"/>
</dbReference>
<evidence type="ECO:0000313" key="9">
    <source>
        <dbReference type="EMBL" id="QDU71701.1"/>
    </source>
</evidence>
<dbReference type="KEGG" id="mcad:Pan265_15530"/>
<dbReference type="PANTHER" id="PTHR31297:SF41">
    <property type="entry name" value="ENDOGLUCANASE, PUTATIVE (AFU_ORTHOLOGUE AFUA_5G01830)-RELATED"/>
    <property type="match status" value="1"/>
</dbReference>
<keyword evidence="10" id="KW-1185">Reference proteome</keyword>
<dbReference type="EC" id="3.2.1.4" evidence="9"/>
<comment type="similarity">
    <text evidence="1 7">Belongs to the glycosyl hydrolase 5 (cellulase A) family.</text>
</comment>
<dbReference type="GO" id="GO:0008810">
    <property type="term" value="F:cellulase activity"/>
    <property type="evidence" value="ECO:0007669"/>
    <property type="project" value="UniProtKB-EC"/>
</dbReference>
<dbReference type="Proteomes" id="UP000320386">
    <property type="component" value="Chromosome"/>
</dbReference>
<organism evidence="9 10">
    <name type="scientific">Mucisphaera calidilacus</name>
    <dbReference type="NCBI Taxonomy" id="2527982"/>
    <lineage>
        <taxon>Bacteria</taxon>
        <taxon>Pseudomonadati</taxon>
        <taxon>Planctomycetota</taxon>
        <taxon>Phycisphaerae</taxon>
        <taxon>Phycisphaerales</taxon>
        <taxon>Phycisphaeraceae</taxon>
        <taxon>Mucisphaera</taxon>
    </lineage>
</organism>
<dbReference type="InterPro" id="IPR001547">
    <property type="entry name" value="Glyco_hydro_5"/>
</dbReference>
<dbReference type="PANTHER" id="PTHR31297">
    <property type="entry name" value="GLUCAN ENDO-1,6-BETA-GLUCOSIDASE B"/>
    <property type="match status" value="1"/>
</dbReference>
<dbReference type="AlphaFoldDB" id="A0A518BXJ5"/>
<evidence type="ECO:0000256" key="7">
    <source>
        <dbReference type="RuleBase" id="RU361153"/>
    </source>
</evidence>
<keyword evidence="3" id="KW-0136">Cellulose degradation</keyword>
<evidence type="ECO:0000256" key="6">
    <source>
        <dbReference type="ARBA" id="ARBA00023326"/>
    </source>
</evidence>
<dbReference type="Pfam" id="PF00150">
    <property type="entry name" value="Cellulase"/>
    <property type="match status" value="1"/>
</dbReference>
<keyword evidence="6" id="KW-0624">Polysaccharide degradation</keyword>
<dbReference type="GO" id="GO:0009986">
    <property type="term" value="C:cell surface"/>
    <property type="evidence" value="ECO:0007669"/>
    <property type="project" value="TreeGrafter"/>
</dbReference>
<keyword evidence="2 7" id="KW-0378">Hydrolase</keyword>
<protein>
    <submittedName>
        <fullName evidence="9">Endoglucanase C307</fullName>
        <ecNumber evidence="9">3.2.1.4</ecNumber>
    </submittedName>
</protein>
<reference evidence="9 10" key="1">
    <citation type="submission" date="2019-02" db="EMBL/GenBank/DDBJ databases">
        <title>Deep-cultivation of Planctomycetes and their phenomic and genomic characterization uncovers novel biology.</title>
        <authorList>
            <person name="Wiegand S."/>
            <person name="Jogler M."/>
            <person name="Boedeker C."/>
            <person name="Pinto D."/>
            <person name="Vollmers J."/>
            <person name="Rivas-Marin E."/>
            <person name="Kohn T."/>
            <person name="Peeters S.H."/>
            <person name="Heuer A."/>
            <person name="Rast P."/>
            <person name="Oberbeckmann S."/>
            <person name="Bunk B."/>
            <person name="Jeske O."/>
            <person name="Meyerdierks A."/>
            <person name="Storesund J.E."/>
            <person name="Kallscheuer N."/>
            <person name="Luecker S."/>
            <person name="Lage O.M."/>
            <person name="Pohl T."/>
            <person name="Merkel B.J."/>
            <person name="Hornburger P."/>
            <person name="Mueller R.-W."/>
            <person name="Bruemmer F."/>
            <person name="Labrenz M."/>
            <person name="Spormann A.M."/>
            <person name="Op den Camp H."/>
            <person name="Overmann J."/>
            <person name="Amann R."/>
            <person name="Jetten M.S.M."/>
            <person name="Mascher T."/>
            <person name="Medema M.H."/>
            <person name="Devos D.P."/>
            <person name="Kaster A.-K."/>
            <person name="Ovreas L."/>
            <person name="Rohde M."/>
            <person name="Galperin M.Y."/>
            <person name="Jogler C."/>
        </authorList>
    </citation>
    <scope>NUCLEOTIDE SEQUENCE [LARGE SCALE GENOMIC DNA]</scope>
    <source>
        <strain evidence="9 10">Pan265</strain>
    </source>
</reference>
<accession>A0A518BXJ5</accession>
<dbReference type="SUPFAM" id="SSF51445">
    <property type="entry name" value="(Trans)glycosidases"/>
    <property type="match status" value="1"/>
</dbReference>
<evidence type="ECO:0000256" key="3">
    <source>
        <dbReference type="ARBA" id="ARBA00023001"/>
    </source>
</evidence>
<name>A0A518BXJ5_9BACT</name>
<evidence type="ECO:0000256" key="1">
    <source>
        <dbReference type="ARBA" id="ARBA00005641"/>
    </source>
</evidence>
<dbReference type="RefSeq" id="WP_145445890.1">
    <property type="nucleotide sequence ID" value="NZ_CP036280.1"/>
</dbReference>
<keyword evidence="4" id="KW-0119">Carbohydrate metabolism</keyword>
<dbReference type="InterPro" id="IPR017853">
    <property type="entry name" value="GH"/>
</dbReference>
<proteinExistence type="inferred from homology"/>
<dbReference type="GO" id="GO:0005576">
    <property type="term" value="C:extracellular region"/>
    <property type="evidence" value="ECO:0007669"/>
    <property type="project" value="TreeGrafter"/>
</dbReference>
<gene>
    <name evidence="9" type="ORF">Pan265_15530</name>
</gene>
<dbReference type="PROSITE" id="PS00659">
    <property type="entry name" value="GLYCOSYL_HYDROL_F5"/>
    <property type="match status" value="1"/>
</dbReference>
<feature type="domain" description="Glycoside hydrolase family 5" evidence="8">
    <location>
        <begin position="44"/>
        <end position="340"/>
    </location>
</feature>
<evidence type="ECO:0000313" key="10">
    <source>
        <dbReference type="Proteomes" id="UP000320386"/>
    </source>
</evidence>
<keyword evidence="5 7" id="KW-0326">Glycosidase</keyword>